<protein>
    <recommendedName>
        <fullName evidence="7">EGF-like domain-containing protein</fullName>
    </recommendedName>
</protein>
<dbReference type="InterPro" id="IPR019011">
    <property type="entry name" value="Cryptic/Cripto_CFC-dom"/>
</dbReference>
<comment type="similarity">
    <text evidence="1">Belongs to the EGF-CFC (Cripto-1/FRL1/Cryptic) family.</text>
</comment>
<feature type="signal peptide" evidence="6">
    <location>
        <begin position="1"/>
        <end position="25"/>
    </location>
</feature>
<keyword evidence="10" id="KW-1185">Reference proteome</keyword>
<evidence type="ECO:0000313" key="8">
    <source>
        <dbReference type="EMBL" id="ELT99107.1"/>
    </source>
</evidence>
<dbReference type="PROSITE" id="PS00022">
    <property type="entry name" value="EGF_1"/>
    <property type="match status" value="1"/>
</dbReference>
<dbReference type="GO" id="GO:0007165">
    <property type="term" value="P:signal transduction"/>
    <property type="evidence" value="ECO:0007669"/>
    <property type="project" value="UniProtKB-ARBA"/>
</dbReference>
<reference evidence="10" key="1">
    <citation type="submission" date="2012-12" db="EMBL/GenBank/DDBJ databases">
        <authorList>
            <person name="Hellsten U."/>
            <person name="Grimwood J."/>
            <person name="Chapman J.A."/>
            <person name="Shapiro H."/>
            <person name="Aerts A."/>
            <person name="Otillar R.P."/>
            <person name="Terry A.Y."/>
            <person name="Boore J.L."/>
            <person name="Simakov O."/>
            <person name="Marletaz F."/>
            <person name="Cho S.-J."/>
            <person name="Edsinger-Gonzales E."/>
            <person name="Havlak P."/>
            <person name="Kuo D.-H."/>
            <person name="Larsson T."/>
            <person name="Lv J."/>
            <person name="Arendt D."/>
            <person name="Savage R."/>
            <person name="Osoegawa K."/>
            <person name="de Jong P."/>
            <person name="Lindberg D.R."/>
            <person name="Seaver E.C."/>
            <person name="Weisblat D.A."/>
            <person name="Putnam N.H."/>
            <person name="Grigoriev I.V."/>
            <person name="Rokhsar D.S."/>
        </authorList>
    </citation>
    <scope>NUCLEOTIDE SEQUENCE</scope>
    <source>
        <strain evidence="10">I ESC-2004</strain>
    </source>
</reference>
<feature type="domain" description="EGF-like" evidence="7">
    <location>
        <begin position="100"/>
        <end position="133"/>
    </location>
</feature>
<evidence type="ECO:0000313" key="9">
    <source>
        <dbReference type="EnsemblMetazoa" id="CapteP215436"/>
    </source>
</evidence>
<dbReference type="CDD" id="cd00054">
    <property type="entry name" value="EGF_CA"/>
    <property type="match status" value="1"/>
</dbReference>
<reference evidence="9" key="3">
    <citation type="submission" date="2015-06" db="UniProtKB">
        <authorList>
            <consortium name="EnsemblMetazoa"/>
        </authorList>
    </citation>
    <scope>IDENTIFICATION</scope>
</reference>
<accession>R7TZP6</accession>
<dbReference type="EMBL" id="AMQN01001957">
    <property type="status" value="NOT_ANNOTATED_CDS"/>
    <property type="molecule type" value="Genomic_DNA"/>
</dbReference>
<gene>
    <name evidence="8" type="ORF">CAPTEDRAFT_215436</name>
</gene>
<dbReference type="Pfam" id="PF09443">
    <property type="entry name" value="CFC"/>
    <property type="match status" value="1"/>
</dbReference>
<dbReference type="STRING" id="283909.R7TZP6"/>
<dbReference type="OrthoDB" id="9893603at2759"/>
<proteinExistence type="inferred from homology"/>
<dbReference type="Proteomes" id="UP000014760">
    <property type="component" value="Unassembled WGS sequence"/>
</dbReference>
<comment type="caution">
    <text evidence="5">Lacks conserved residue(s) required for the propagation of feature annotation.</text>
</comment>
<evidence type="ECO:0000256" key="1">
    <source>
        <dbReference type="ARBA" id="ARBA00007384"/>
    </source>
</evidence>
<name>R7TZP6_CAPTE</name>
<dbReference type="AlphaFoldDB" id="R7TZP6"/>
<keyword evidence="4" id="KW-0325">Glycoprotein</keyword>
<evidence type="ECO:0000256" key="5">
    <source>
        <dbReference type="PROSITE-ProRule" id="PRU00076"/>
    </source>
</evidence>
<evidence type="ECO:0000313" key="10">
    <source>
        <dbReference type="Proteomes" id="UP000014760"/>
    </source>
</evidence>
<dbReference type="EnsemblMetazoa" id="CapteT215436">
    <property type="protein sequence ID" value="CapteP215436"/>
    <property type="gene ID" value="CapteG215436"/>
</dbReference>
<evidence type="ECO:0000256" key="2">
    <source>
        <dbReference type="ARBA" id="ARBA00022536"/>
    </source>
</evidence>
<dbReference type="PROSITE" id="PS01186">
    <property type="entry name" value="EGF_2"/>
    <property type="match status" value="1"/>
</dbReference>
<keyword evidence="6" id="KW-0732">Signal</keyword>
<dbReference type="HOGENOM" id="CLU_1066515_0_0_1"/>
<sequence>MATSVADLTMLCVRFLLVILAITTSMELETGNGQILTQIPSGDFSYDLKQTHAGILKKGIVQHPVGRSDRLVVWPSSAHAAPQQFSSETGIGASRKLPSDHGKRNRKCCQNGGLCVLGAFCHCPEGFHGRRCQHARRPCGPVLHGKWLDEKCPLCKCFDGVFSCLPDVMGIGCGNRTEPIKEIRISFLEEEVIEEEIIDVAGGERSSVITENNKIKKVNELIHQLGISVKELSSKAPNAKMPNSFLLLGLTFVLIIHVFNI</sequence>
<keyword evidence="2 5" id="KW-0245">EGF-like domain</keyword>
<evidence type="ECO:0000256" key="4">
    <source>
        <dbReference type="ARBA" id="ARBA00023180"/>
    </source>
</evidence>
<evidence type="ECO:0000256" key="3">
    <source>
        <dbReference type="ARBA" id="ARBA00023157"/>
    </source>
</evidence>
<organism evidence="8">
    <name type="scientific">Capitella teleta</name>
    <name type="common">Polychaete worm</name>
    <dbReference type="NCBI Taxonomy" id="283909"/>
    <lineage>
        <taxon>Eukaryota</taxon>
        <taxon>Metazoa</taxon>
        <taxon>Spiralia</taxon>
        <taxon>Lophotrochozoa</taxon>
        <taxon>Annelida</taxon>
        <taxon>Polychaeta</taxon>
        <taxon>Sedentaria</taxon>
        <taxon>Scolecida</taxon>
        <taxon>Capitellidae</taxon>
        <taxon>Capitella</taxon>
    </lineage>
</organism>
<feature type="chain" id="PRO_5008787503" description="EGF-like domain-containing protein" evidence="6">
    <location>
        <begin position="26"/>
        <end position="261"/>
    </location>
</feature>
<dbReference type="SUPFAM" id="SSF57196">
    <property type="entry name" value="EGF/Laminin"/>
    <property type="match status" value="2"/>
</dbReference>
<dbReference type="InterPro" id="IPR000742">
    <property type="entry name" value="EGF"/>
</dbReference>
<dbReference type="EMBL" id="KB307198">
    <property type="protein sequence ID" value="ELT99107.1"/>
    <property type="molecule type" value="Genomic_DNA"/>
</dbReference>
<feature type="disulfide bond" evidence="5">
    <location>
        <begin position="123"/>
        <end position="132"/>
    </location>
</feature>
<dbReference type="PROSITE" id="PS50026">
    <property type="entry name" value="EGF_3"/>
    <property type="match status" value="1"/>
</dbReference>
<evidence type="ECO:0000256" key="6">
    <source>
        <dbReference type="SAM" id="SignalP"/>
    </source>
</evidence>
<evidence type="ECO:0000259" key="7">
    <source>
        <dbReference type="PROSITE" id="PS50026"/>
    </source>
</evidence>
<keyword evidence="3 5" id="KW-1015">Disulfide bond</keyword>
<reference evidence="8 10" key="2">
    <citation type="journal article" date="2013" name="Nature">
        <title>Insights into bilaterian evolution from three spiralian genomes.</title>
        <authorList>
            <person name="Simakov O."/>
            <person name="Marletaz F."/>
            <person name="Cho S.J."/>
            <person name="Edsinger-Gonzales E."/>
            <person name="Havlak P."/>
            <person name="Hellsten U."/>
            <person name="Kuo D.H."/>
            <person name="Larsson T."/>
            <person name="Lv J."/>
            <person name="Arendt D."/>
            <person name="Savage R."/>
            <person name="Osoegawa K."/>
            <person name="de Jong P."/>
            <person name="Grimwood J."/>
            <person name="Chapman J.A."/>
            <person name="Shapiro H."/>
            <person name="Aerts A."/>
            <person name="Otillar R.P."/>
            <person name="Terry A.Y."/>
            <person name="Boore J.L."/>
            <person name="Grigoriev I.V."/>
            <person name="Lindberg D.R."/>
            <person name="Seaver E.C."/>
            <person name="Weisblat D.A."/>
            <person name="Putnam N.H."/>
            <person name="Rokhsar D.S."/>
        </authorList>
    </citation>
    <scope>NUCLEOTIDE SEQUENCE</scope>
    <source>
        <strain evidence="8 10">I ESC-2004</strain>
    </source>
</reference>
<dbReference type="Gene3D" id="2.10.25.10">
    <property type="entry name" value="Laminin"/>
    <property type="match status" value="1"/>
</dbReference>